<organism evidence="12 13">
    <name type="scientific">Panacagrimonas perspica</name>
    <dbReference type="NCBI Taxonomy" id="381431"/>
    <lineage>
        <taxon>Bacteria</taxon>
        <taxon>Pseudomonadati</taxon>
        <taxon>Pseudomonadota</taxon>
        <taxon>Gammaproteobacteria</taxon>
        <taxon>Nevskiales</taxon>
        <taxon>Nevskiaceae</taxon>
        <taxon>Panacagrimonas</taxon>
    </lineage>
</organism>
<dbReference type="GO" id="GO:0005354">
    <property type="term" value="F:galactose transmembrane transporter activity"/>
    <property type="evidence" value="ECO:0007669"/>
    <property type="project" value="InterPro"/>
</dbReference>
<evidence type="ECO:0000256" key="4">
    <source>
        <dbReference type="ARBA" id="ARBA00022448"/>
    </source>
</evidence>
<keyword evidence="13" id="KW-1185">Reference proteome</keyword>
<comment type="function">
    <text evidence="1">Intake of glucose and galactose.</text>
</comment>
<dbReference type="AlphaFoldDB" id="A0A4S3K8V7"/>
<feature type="transmembrane region" description="Helical" evidence="11">
    <location>
        <begin position="400"/>
        <end position="420"/>
    </location>
</feature>
<sequence>MQVSSQAPAVPVGGEKPHGGVTAMIIGLFFVWGFCTVLVDSLVPKLKGLFSLTYAEAMLSQFAFFLAYLVISIPAGLLLARIGYLHSIVVGLGVMAAGCLLFTPAASIGLFPLFLLALFVLASGITLLQVAANPLIANLGDPRRSHVRLILAQAFNSLGTTVGPWLGAAFILAGGVELPGDPSALSPEALSALRSEEAGVVMVPFLGIATVLGLLALTFWWLRQQRGMPAVPHQVSGAAVFAPLRHPRLALAALSIFLYVGAEVSIGSVLVNYLMLPGTLGETALRAGQLVSLYWGGAMAGRFVGSLLLRSIGAATLLGLCALGAATLAMVSSLSTGSIAAVAILSIGLFNSVMFPGIFSLGIEKLGDETPQGSALLCLAIVGGAVVPVITGAAADRFGLLSALVVPAICYAGIAVFAFLTRAGILDRAAPWA</sequence>
<dbReference type="Gene3D" id="1.20.1250.20">
    <property type="entry name" value="MFS general substrate transporter like domains"/>
    <property type="match status" value="2"/>
</dbReference>
<evidence type="ECO:0000256" key="8">
    <source>
        <dbReference type="ARBA" id="ARBA00022692"/>
    </source>
</evidence>
<keyword evidence="9 11" id="KW-1133">Transmembrane helix</keyword>
<feature type="transmembrane region" description="Helical" evidence="11">
    <location>
        <begin position="339"/>
        <end position="363"/>
    </location>
</feature>
<evidence type="ECO:0000256" key="7">
    <source>
        <dbReference type="ARBA" id="ARBA00022597"/>
    </source>
</evidence>
<gene>
    <name evidence="12" type="ORF">DFR24_1273</name>
</gene>
<name>A0A4S3K8V7_9GAMM</name>
<feature type="transmembrane region" description="Helical" evidence="11">
    <location>
        <begin position="200"/>
        <end position="222"/>
    </location>
</feature>
<evidence type="ECO:0000313" key="12">
    <source>
        <dbReference type="EMBL" id="TDU31889.1"/>
    </source>
</evidence>
<feature type="transmembrane region" description="Helical" evidence="11">
    <location>
        <begin position="149"/>
        <end position="173"/>
    </location>
</feature>
<dbReference type="InterPro" id="IPR011701">
    <property type="entry name" value="MFS"/>
</dbReference>
<dbReference type="Pfam" id="PF07690">
    <property type="entry name" value="MFS_1"/>
    <property type="match status" value="1"/>
</dbReference>
<accession>A0A4S3K8V7</accession>
<feature type="transmembrane region" description="Helical" evidence="11">
    <location>
        <begin position="21"/>
        <end position="39"/>
    </location>
</feature>
<feature type="transmembrane region" description="Helical" evidence="11">
    <location>
        <begin position="59"/>
        <end position="80"/>
    </location>
</feature>
<evidence type="ECO:0000256" key="5">
    <source>
        <dbReference type="ARBA" id="ARBA00022475"/>
    </source>
</evidence>
<feature type="transmembrane region" description="Helical" evidence="11">
    <location>
        <begin position="249"/>
        <end position="275"/>
    </location>
</feature>
<keyword evidence="7" id="KW-0762">Sugar transport</keyword>
<evidence type="ECO:0000256" key="2">
    <source>
        <dbReference type="ARBA" id="ARBA00004429"/>
    </source>
</evidence>
<reference evidence="12 13" key="1">
    <citation type="submission" date="2019-03" db="EMBL/GenBank/DDBJ databases">
        <title>Genomic Encyclopedia of Type Strains, Phase IV (KMG-IV): sequencing the most valuable type-strain genomes for metagenomic binning, comparative biology and taxonomic classification.</title>
        <authorList>
            <person name="Goeker M."/>
        </authorList>
    </citation>
    <scope>NUCLEOTIDE SEQUENCE [LARGE SCALE GENOMIC DNA]</scope>
    <source>
        <strain evidence="12 13">DSM 26377</strain>
    </source>
</reference>
<evidence type="ECO:0000256" key="1">
    <source>
        <dbReference type="ARBA" id="ARBA00003321"/>
    </source>
</evidence>
<dbReference type="SUPFAM" id="SSF103473">
    <property type="entry name" value="MFS general substrate transporter"/>
    <property type="match status" value="1"/>
</dbReference>
<dbReference type="NCBIfam" id="TIGR01272">
    <property type="entry name" value="gluP"/>
    <property type="match status" value="1"/>
</dbReference>
<feature type="transmembrane region" description="Helical" evidence="11">
    <location>
        <begin position="375"/>
        <end position="394"/>
    </location>
</feature>
<dbReference type="InterPro" id="IPR050375">
    <property type="entry name" value="MFS_TsgA-like"/>
</dbReference>
<feature type="transmembrane region" description="Helical" evidence="11">
    <location>
        <begin position="113"/>
        <end position="137"/>
    </location>
</feature>
<evidence type="ECO:0000256" key="6">
    <source>
        <dbReference type="ARBA" id="ARBA00022519"/>
    </source>
</evidence>
<dbReference type="RefSeq" id="WP_246051533.1">
    <property type="nucleotide sequence ID" value="NZ_MWIN01000006.1"/>
</dbReference>
<dbReference type="PANTHER" id="PTHR43702:SF3">
    <property type="entry name" value="PROTEIN TSGA"/>
    <property type="match status" value="1"/>
</dbReference>
<comment type="caution">
    <text evidence="12">The sequence shown here is derived from an EMBL/GenBank/DDBJ whole genome shotgun (WGS) entry which is preliminary data.</text>
</comment>
<feature type="transmembrane region" description="Helical" evidence="11">
    <location>
        <begin position="312"/>
        <end position="333"/>
    </location>
</feature>
<dbReference type="GO" id="GO:0055056">
    <property type="term" value="F:D-glucose transmembrane transporter activity"/>
    <property type="evidence" value="ECO:0007669"/>
    <property type="project" value="InterPro"/>
</dbReference>
<dbReference type="EMBL" id="SOBT01000008">
    <property type="protein sequence ID" value="TDU31889.1"/>
    <property type="molecule type" value="Genomic_DNA"/>
</dbReference>
<dbReference type="Proteomes" id="UP000295341">
    <property type="component" value="Unassembled WGS sequence"/>
</dbReference>
<keyword evidence="5" id="KW-1003">Cell membrane</keyword>
<dbReference type="PANTHER" id="PTHR43702">
    <property type="entry name" value="L-FUCOSE-PROTON SYMPORTER"/>
    <property type="match status" value="1"/>
</dbReference>
<dbReference type="InterPro" id="IPR036259">
    <property type="entry name" value="MFS_trans_sf"/>
</dbReference>
<dbReference type="InterPro" id="IPR005964">
    <property type="entry name" value="Glc/Gal_transptr_bac"/>
</dbReference>
<keyword evidence="10 11" id="KW-0472">Membrane</keyword>
<proteinExistence type="inferred from homology"/>
<protein>
    <submittedName>
        <fullName evidence="12">FHS family L-fucose permease-like MFS transporter</fullName>
    </submittedName>
</protein>
<comment type="similarity">
    <text evidence="3">Belongs to the major facilitator superfamily. FHS transporter (TC 2.A.1.7) family.</text>
</comment>
<evidence type="ECO:0000313" key="13">
    <source>
        <dbReference type="Proteomes" id="UP000295341"/>
    </source>
</evidence>
<dbReference type="GO" id="GO:0005886">
    <property type="term" value="C:plasma membrane"/>
    <property type="evidence" value="ECO:0007669"/>
    <property type="project" value="UniProtKB-SubCell"/>
</dbReference>
<evidence type="ECO:0000256" key="3">
    <source>
        <dbReference type="ARBA" id="ARBA00009120"/>
    </source>
</evidence>
<evidence type="ECO:0000256" key="11">
    <source>
        <dbReference type="SAM" id="Phobius"/>
    </source>
</evidence>
<feature type="transmembrane region" description="Helical" evidence="11">
    <location>
        <begin position="87"/>
        <end position="107"/>
    </location>
</feature>
<comment type="subcellular location">
    <subcellularLocation>
        <location evidence="2">Cell inner membrane</location>
        <topology evidence="2">Multi-pass membrane protein</topology>
    </subcellularLocation>
</comment>
<evidence type="ECO:0000256" key="9">
    <source>
        <dbReference type="ARBA" id="ARBA00022989"/>
    </source>
</evidence>
<dbReference type="GO" id="GO:1904659">
    <property type="term" value="P:D-glucose transmembrane transport"/>
    <property type="evidence" value="ECO:0007669"/>
    <property type="project" value="InterPro"/>
</dbReference>
<dbReference type="CDD" id="cd17394">
    <property type="entry name" value="MFS_FucP_like"/>
    <property type="match status" value="1"/>
</dbReference>
<keyword evidence="4" id="KW-0813">Transport</keyword>
<keyword evidence="6" id="KW-0997">Cell inner membrane</keyword>
<keyword evidence="8 11" id="KW-0812">Transmembrane</keyword>
<evidence type="ECO:0000256" key="10">
    <source>
        <dbReference type="ARBA" id="ARBA00023136"/>
    </source>
</evidence>
<feature type="transmembrane region" description="Helical" evidence="11">
    <location>
        <begin position="287"/>
        <end position="305"/>
    </location>
</feature>